<accession>A0A4R3YJ01</accession>
<feature type="domain" description="DUF4377" evidence="1">
    <location>
        <begin position="30"/>
        <end position="105"/>
    </location>
</feature>
<dbReference type="PROSITE" id="PS51257">
    <property type="entry name" value="PROKAR_LIPOPROTEIN"/>
    <property type="match status" value="1"/>
</dbReference>
<comment type="caution">
    <text evidence="2">The sequence shown here is derived from an EMBL/GenBank/DDBJ whole genome shotgun (WGS) entry which is preliminary data.</text>
</comment>
<proteinExistence type="predicted"/>
<dbReference type="Proteomes" id="UP000295645">
    <property type="component" value="Unassembled WGS sequence"/>
</dbReference>
<name>A0A4R3YJ01_9GAMM</name>
<reference evidence="2 3" key="1">
    <citation type="submission" date="2019-03" db="EMBL/GenBank/DDBJ databases">
        <title>Above-ground endophytic microbial communities from plants in different locations in the United States.</title>
        <authorList>
            <person name="Frank C."/>
        </authorList>
    </citation>
    <scope>NUCLEOTIDE SEQUENCE [LARGE SCALE GENOMIC DNA]</scope>
    <source>
        <strain evidence="2 3">LP_13_YM</strain>
    </source>
</reference>
<evidence type="ECO:0000313" key="3">
    <source>
        <dbReference type="Proteomes" id="UP000295645"/>
    </source>
</evidence>
<keyword evidence="3" id="KW-1185">Reference proteome</keyword>
<gene>
    <name evidence="2" type="ORF">EC912_10823</name>
</gene>
<evidence type="ECO:0000313" key="2">
    <source>
        <dbReference type="EMBL" id="TCV92032.1"/>
    </source>
</evidence>
<dbReference type="InterPro" id="IPR025485">
    <property type="entry name" value="DUF4377"/>
</dbReference>
<evidence type="ECO:0000259" key="1">
    <source>
        <dbReference type="Pfam" id="PF14302"/>
    </source>
</evidence>
<protein>
    <submittedName>
        <fullName evidence="2">Uncharacterized protein DUF4377</fullName>
    </submittedName>
</protein>
<dbReference type="RefSeq" id="WP_165973647.1">
    <property type="nucleotide sequence ID" value="NZ_SMCS01000008.1"/>
</dbReference>
<sequence>MRMLLLALTLTLAGCATMESDHGSRTRLIYVAASKAPCSAGVMKTECMQIREEPSKPWELSYTPIENFNYEPGNEYLLKITETHVANPPADASAVRWRVEKIVEQHPVH</sequence>
<dbReference type="Pfam" id="PF14302">
    <property type="entry name" value="DUF4377"/>
    <property type="match status" value="1"/>
</dbReference>
<organism evidence="2 3">
    <name type="scientific">Luteibacter rhizovicinus</name>
    <dbReference type="NCBI Taxonomy" id="242606"/>
    <lineage>
        <taxon>Bacteria</taxon>
        <taxon>Pseudomonadati</taxon>
        <taxon>Pseudomonadota</taxon>
        <taxon>Gammaproteobacteria</taxon>
        <taxon>Lysobacterales</taxon>
        <taxon>Rhodanobacteraceae</taxon>
        <taxon>Luteibacter</taxon>
    </lineage>
</organism>
<dbReference type="EMBL" id="SMCS01000008">
    <property type="protein sequence ID" value="TCV92032.1"/>
    <property type="molecule type" value="Genomic_DNA"/>
</dbReference>
<dbReference type="AlphaFoldDB" id="A0A4R3YJ01"/>